<dbReference type="RefSeq" id="WP_181918132.1">
    <property type="nucleotide sequence ID" value="NZ_QRDZ01000044.1"/>
</dbReference>
<accession>A0A3D9I0J5</accession>
<proteinExistence type="predicted"/>
<dbReference type="AlphaFoldDB" id="A0A3D9I0J5"/>
<keyword evidence="1" id="KW-0472">Membrane</keyword>
<keyword evidence="1" id="KW-0812">Transmembrane</keyword>
<name>A0A3D9I0J5_9BACL</name>
<evidence type="ECO:0000256" key="1">
    <source>
        <dbReference type="SAM" id="Phobius"/>
    </source>
</evidence>
<gene>
    <name evidence="2" type="ORF">DFP98_14412</name>
</gene>
<dbReference type="Proteomes" id="UP000256977">
    <property type="component" value="Unassembled WGS sequence"/>
</dbReference>
<reference evidence="2 3" key="1">
    <citation type="submission" date="2018-07" db="EMBL/GenBank/DDBJ databases">
        <title>Genomic Encyclopedia of Type Strains, Phase III (KMG-III): the genomes of soil and plant-associated and newly described type strains.</title>
        <authorList>
            <person name="Whitman W."/>
        </authorList>
    </citation>
    <scope>NUCLEOTIDE SEQUENCE [LARGE SCALE GENOMIC DNA]</scope>
    <source>
        <strain evidence="2 3">CECT 7287</strain>
    </source>
</reference>
<sequence length="528" mass="59525">MTFSRSKSITRAIAVALILNVFMLGGHSFTYASASFDGSATENVVIVYGNASLEHSRDTRNAEQLMKLYDSLRIHSRIVSLIRVDDYRAGQIQGVTHVFLYGLAEENVNASLGADLRRFSGVIGWIGGGLERYSDYGLQERIAVTGYSNQFTELIFGPGETDDRNETRTLIGETLHVPKLAASDGQTVQRFGWLSDGQKRYPYVLHADKLWAISAIGENASLNDALSRILDQMFDVQRSSWPNVLLMLNNVSPFIDLERLQSTAEWLYEQGVPFIVELRPVFANMEFKQMQRYFEVIREVQQLGGTAVLGNLQGWYPPDAWNTDIERYSETNVTSPEDADVLIALSLQAYLDARIYPLAFTGPMDLLFDQEYVRTMSYFSTFVQNGVWKGYVSDQLPEQAWAGNYVSDKVLLQFDSSNDWEGLQATVERRKKDGATFDDFRNHPNKVSFDESDIASVSGEIRVDGQRVLYEKMVTEEPPEQPPAELSGVNRGIKQTMSFIFIIAGLIVGLFLLAFVAGKRIDRKKHLR</sequence>
<dbReference type="EMBL" id="QRDZ01000044">
    <property type="protein sequence ID" value="RED55170.1"/>
    <property type="molecule type" value="Genomic_DNA"/>
</dbReference>
<evidence type="ECO:0000313" key="3">
    <source>
        <dbReference type="Proteomes" id="UP000256977"/>
    </source>
</evidence>
<keyword evidence="3" id="KW-1185">Reference proteome</keyword>
<comment type="caution">
    <text evidence="2">The sequence shown here is derived from an EMBL/GenBank/DDBJ whole genome shotgun (WGS) entry which is preliminary data.</text>
</comment>
<organism evidence="2 3">
    <name type="scientific">Cohnella phaseoli</name>
    <dbReference type="NCBI Taxonomy" id="456490"/>
    <lineage>
        <taxon>Bacteria</taxon>
        <taxon>Bacillati</taxon>
        <taxon>Bacillota</taxon>
        <taxon>Bacilli</taxon>
        <taxon>Bacillales</taxon>
        <taxon>Paenibacillaceae</taxon>
        <taxon>Cohnella</taxon>
    </lineage>
</organism>
<feature type="transmembrane region" description="Helical" evidence="1">
    <location>
        <begin position="497"/>
        <end position="518"/>
    </location>
</feature>
<evidence type="ECO:0000313" key="2">
    <source>
        <dbReference type="EMBL" id="RED55170.1"/>
    </source>
</evidence>
<keyword evidence="1" id="KW-1133">Transmembrane helix</keyword>
<protein>
    <submittedName>
        <fullName evidence="2">Uncharacterized protein DUF2334</fullName>
    </submittedName>
</protein>